<dbReference type="Pfam" id="PF12637">
    <property type="entry name" value="TSCPD"/>
    <property type="match status" value="1"/>
</dbReference>
<evidence type="ECO:0000256" key="5">
    <source>
        <dbReference type="ARBA" id="ARBA00047754"/>
    </source>
</evidence>
<feature type="compositionally biased region" description="Basic and acidic residues" evidence="6">
    <location>
        <begin position="154"/>
        <end position="172"/>
    </location>
</feature>
<keyword evidence="3" id="KW-0237">DNA synthesis</keyword>
<comment type="caution">
    <text evidence="8">The sequence shown here is derived from an EMBL/GenBank/DDBJ whole genome shotgun (WGS) entry which is preliminary data.</text>
</comment>
<comment type="similarity">
    <text evidence="1">Belongs to the ribonucleoside diphosphate reductase class-2 family.</text>
</comment>
<evidence type="ECO:0000256" key="3">
    <source>
        <dbReference type="ARBA" id="ARBA00022634"/>
    </source>
</evidence>
<name>A0ABR7LV57_9ACTN</name>
<dbReference type="Proteomes" id="UP000805614">
    <property type="component" value="Unassembled WGS sequence"/>
</dbReference>
<dbReference type="EC" id="1.17.4.1" evidence="2"/>
<reference evidence="8 9" key="1">
    <citation type="submission" date="2020-06" db="EMBL/GenBank/DDBJ databases">
        <title>Actinomadura xiongansis sp. nov., isolated from soil of Baiyangdian.</title>
        <authorList>
            <person name="Zhang X."/>
        </authorList>
    </citation>
    <scope>NUCLEOTIDE SEQUENCE [LARGE SCALE GENOMIC DNA]</scope>
    <source>
        <strain evidence="8 9">HBUM206468</strain>
    </source>
</reference>
<evidence type="ECO:0000313" key="8">
    <source>
        <dbReference type="EMBL" id="MBC6468558.1"/>
    </source>
</evidence>
<keyword evidence="9" id="KW-1185">Reference proteome</keyword>
<evidence type="ECO:0000313" key="9">
    <source>
        <dbReference type="Proteomes" id="UP000805614"/>
    </source>
</evidence>
<evidence type="ECO:0000256" key="1">
    <source>
        <dbReference type="ARBA" id="ARBA00007405"/>
    </source>
</evidence>
<gene>
    <name evidence="8" type="ORF">HKK74_24120</name>
</gene>
<evidence type="ECO:0000259" key="7">
    <source>
        <dbReference type="Pfam" id="PF12637"/>
    </source>
</evidence>
<dbReference type="EMBL" id="JABVEC010000019">
    <property type="protein sequence ID" value="MBC6468558.1"/>
    <property type="molecule type" value="Genomic_DNA"/>
</dbReference>
<accession>A0ABR7LV57</accession>
<protein>
    <recommendedName>
        <fullName evidence="2">ribonucleoside-diphosphate reductase</fullName>
        <ecNumber evidence="2">1.17.4.1</ecNumber>
    </recommendedName>
</protein>
<organism evidence="8 9">
    <name type="scientific">Actinomadura alba</name>
    <dbReference type="NCBI Taxonomy" id="406431"/>
    <lineage>
        <taxon>Bacteria</taxon>
        <taxon>Bacillati</taxon>
        <taxon>Actinomycetota</taxon>
        <taxon>Actinomycetes</taxon>
        <taxon>Streptosporangiales</taxon>
        <taxon>Thermomonosporaceae</taxon>
        <taxon>Actinomadura</taxon>
    </lineage>
</organism>
<dbReference type="InterPro" id="IPR024434">
    <property type="entry name" value="TSCPD_dom"/>
</dbReference>
<evidence type="ECO:0000256" key="4">
    <source>
        <dbReference type="ARBA" id="ARBA00022741"/>
    </source>
</evidence>
<evidence type="ECO:0000256" key="2">
    <source>
        <dbReference type="ARBA" id="ARBA00012274"/>
    </source>
</evidence>
<keyword evidence="4" id="KW-0547">Nucleotide-binding</keyword>
<feature type="domain" description="TSCPD" evidence="7">
    <location>
        <begin position="12"/>
        <end position="113"/>
    </location>
</feature>
<dbReference type="RefSeq" id="WP_187245600.1">
    <property type="nucleotide sequence ID" value="NZ_BAAAOK010000014.1"/>
</dbReference>
<evidence type="ECO:0000256" key="6">
    <source>
        <dbReference type="SAM" id="MobiDB-lite"/>
    </source>
</evidence>
<proteinExistence type="inferred from homology"/>
<feature type="region of interest" description="Disordered" evidence="6">
    <location>
        <begin position="149"/>
        <end position="186"/>
    </location>
</feature>
<comment type="catalytic activity">
    <reaction evidence="5">
        <text>a 2'-deoxyribonucleoside 5'-diphosphate + [thioredoxin]-disulfide + H2O = a ribonucleoside 5'-diphosphate + [thioredoxin]-dithiol</text>
        <dbReference type="Rhea" id="RHEA:23252"/>
        <dbReference type="Rhea" id="RHEA-COMP:10698"/>
        <dbReference type="Rhea" id="RHEA-COMP:10700"/>
        <dbReference type="ChEBI" id="CHEBI:15377"/>
        <dbReference type="ChEBI" id="CHEBI:29950"/>
        <dbReference type="ChEBI" id="CHEBI:50058"/>
        <dbReference type="ChEBI" id="CHEBI:57930"/>
        <dbReference type="ChEBI" id="CHEBI:73316"/>
        <dbReference type="EC" id="1.17.4.1"/>
    </reaction>
</comment>
<sequence length="186" mass="20305">MAETAIQRHMSRRRSGHTTSVTIGGERFRLTANGRDDDTLGEVFIQWGKQGSTGSGMMDVYAAALSLGLRHGVPLADLVSHGVDLHFAPSGRTDDPEIPRVRSVIDWMARRLAIDWLPHDERARLGIYTVDERVEKAADWLTIEAAKIPAPRTGRHDAGDGRDGEQQEEDRCGIGTVAVSSHGAAQ</sequence>